<dbReference type="Proteomes" id="UP001595799">
    <property type="component" value="Unassembled WGS sequence"/>
</dbReference>
<reference evidence="3" key="1">
    <citation type="journal article" date="2019" name="Int. J. Syst. Evol. Microbiol.">
        <title>The Global Catalogue of Microorganisms (GCM) 10K type strain sequencing project: providing services to taxonomists for standard genome sequencing and annotation.</title>
        <authorList>
            <consortium name="The Broad Institute Genomics Platform"/>
            <consortium name="The Broad Institute Genome Sequencing Center for Infectious Disease"/>
            <person name="Wu L."/>
            <person name="Ma J."/>
        </authorList>
    </citation>
    <scope>NUCLEOTIDE SEQUENCE [LARGE SCALE GENOMIC DNA]</scope>
    <source>
        <strain evidence="3">CECT 8472</strain>
    </source>
</reference>
<comment type="caution">
    <text evidence="2">The sequence shown here is derived from an EMBL/GenBank/DDBJ whole genome shotgun (WGS) entry which is preliminary data.</text>
</comment>
<accession>A0ABV8UP68</accession>
<proteinExistence type="predicted"/>
<dbReference type="Gene3D" id="1.20.120.1870">
    <property type="entry name" value="Fic/DOC protein, Fido domain"/>
    <property type="match status" value="1"/>
</dbReference>
<feature type="domain" description="Fido" evidence="1">
    <location>
        <begin position="1"/>
        <end position="126"/>
    </location>
</feature>
<evidence type="ECO:0000259" key="1">
    <source>
        <dbReference type="PROSITE" id="PS51459"/>
    </source>
</evidence>
<dbReference type="InterPro" id="IPR003812">
    <property type="entry name" value="Fido"/>
</dbReference>
<evidence type="ECO:0000313" key="2">
    <source>
        <dbReference type="EMBL" id="MFC4353000.1"/>
    </source>
</evidence>
<organism evidence="2 3">
    <name type="scientific">Fodinicurvata halophila</name>
    <dbReference type="NCBI Taxonomy" id="1419723"/>
    <lineage>
        <taxon>Bacteria</taxon>
        <taxon>Pseudomonadati</taxon>
        <taxon>Pseudomonadota</taxon>
        <taxon>Alphaproteobacteria</taxon>
        <taxon>Rhodospirillales</taxon>
        <taxon>Rhodovibrionaceae</taxon>
        <taxon>Fodinicurvata</taxon>
    </lineage>
</organism>
<sequence length="133" mass="15025">MSVNSYVWPHPQAVVDRLARFMDDHDEKLVITSPDDLVAGFERARTYAEYEPQATAALLSALVFEGIVTRHALLDGNKRLAWLAAMTFLVMNDIYLDAPEDDAYEAGMSVIRRETSVTDLASFIERYSRPLVE</sequence>
<dbReference type="RefSeq" id="WP_382423376.1">
    <property type="nucleotide sequence ID" value="NZ_JBHSCW010000010.1"/>
</dbReference>
<gene>
    <name evidence="2" type="ORF">ACFOW6_15725</name>
</gene>
<dbReference type="NCBIfam" id="TIGR01550">
    <property type="entry name" value="DOC_P1"/>
    <property type="match status" value="1"/>
</dbReference>
<dbReference type="InterPro" id="IPR006440">
    <property type="entry name" value="Doc"/>
</dbReference>
<protein>
    <submittedName>
        <fullName evidence="2">Type II toxin-antitoxin system death-on-curing family toxin</fullName>
    </submittedName>
</protein>
<dbReference type="PROSITE" id="PS51459">
    <property type="entry name" value="FIDO"/>
    <property type="match status" value="1"/>
</dbReference>
<dbReference type="InterPro" id="IPR053737">
    <property type="entry name" value="Type_II_TA_Toxin"/>
</dbReference>
<dbReference type="PANTHER" id="PTHR39426">
    <property type="entry name" value="HOMOLOGY TO DEATH-ON-CURING PROTEIN OF PHAGE P1"/>
    <property type="match status" value="1"/>
</dbReference>
<name>A0ABV8UP68_9PROT</name>
<dbReference type="Pfam" id="PF02661">
    <property type="entry name" value="Fic"/>
    <property type="match status" value="1"/>
</dbReference>
<dbReference type="PANTHER" id="PTHR39426:SF1">
    <property type="entry name" value="HOMOLOGY TO DEATH-ON-CURING PROTEIN OF PHAGE P1"/>
    <property type="match status" value="1"/>
</dbReference>
<dbReference type="EMBL" id="JBHSCW010000010">
    <property type="protein sequence ID" value="MFC4353000.1"/>
    <property type="molecule type" value="Genomic_DNA"/>
</dbReference>
<keyword evidence="3" id="KW-1185">Reference proteome</keyword>
<evidence type="ECO:0000313" key="3">
    <source>
        <dbReference type="Proteomes" id="UP001595799"/>
    </source>
</evidence>